<evidence type="ECO:0000313" key="3">
    <source>
        <dbReference type="Proteomes" id="UP001597314"/>
    </source>
</evidence>
<dbReference type="EMBL" id="JBHUIW010000007">
    <property type="protein sequence ID" value="MFD2182116.1"/>
    <property type="molecule type" value="Genomic_DNA"/>
</dbReference>
<keyword evidence="1" id="KW-0175">Coiled coil</keyword>
<dbReference type="RefSeq" id="WP_378477300.1">
    <property type="nucleotide sequence ID" value="NZ_JBHUIW010000007.1"/>
</dbReference>
<dbReference type="Proteomes" id="UP001597314">
    <property type="component" value="Unassembled WGS sequence"/>
</dbReference>
<accession>A0ABW5AHH5</accession>
<protein>
    <submittedName>
        <fullName evidence="2">Uncharacterized protein</fullName>
    </submittedName>
</protein>
<evidence type="ECO:0000256" key="1">
    <source>
        <dbReference type="SAM" id="Coils"/>
    </source>
</evidence>
<sequence length="102" mass="11511">MTEPMTDLITRDEFDQLTARIGILEREVDGEKLVTRHVLAEARRTSDRVAALEARLERMERKVDDIGRRLAELDGKVTVLTTTLPGIVADALRAALRDRDGR</sequence>
<name>A0ABW5AHH5_9BRAD</name>
<organism evidence="2 3">
    <name type="scientific">Rhodoplanes azumiensis</name>
    <dbReference type="NCBI Taxonomy" id="1897628"/>
    <lineage>
        <taxon>Bacteria</taxon>
        <taxon>Pseudomonadati</taxon>
        <taxon>Pseudomonadota</taxon>
        <taxon>Alphaproteobacteria</taxon>
        <taxon>Hyphomicrobiales</taxon>
        <taxon>Nitrobacteraceae</taxon>
        <taxon>Rhodoplanes</taxon>
    </lineage>
</organism>
<proteinExistence type="predicted"/>
<feature type="coiled-coil region" evidence="1">
    <location>
        <begin position="42"/>
        <end position="76"/>
    </location>
</feature>
<comment type="caution">
    <text evidence="2">The sequence shown here is derived from an EMBL/GenBank/DDBJ whole genome shotgun (WGS) entry which is preliminary data.</text>
</comment>
<gene>
    <name evidence="2" type="ORF">ACFSOX_08125</name>
</gene>
<dbReference type="Gene3D" id="1.20.5.340">
    <property type="match status" value="1"/>
</dbReference>
<keyword evidence="3" id="KW-1185">Reference proteome</keyword>
<evidence type="ECO:0000313" key="2">
    <source>
        <dbReference type="EMBL" id="MFD2182116.1"/>
    </source>
</evidence>
<reference evidence="3" key="1">
    <citation type="journal article" date="2019" name="Int. J. Syst. Evol. Microbiol.">
        <title>The Global Catalogue of Microorganisms (GCM) 10K type strain sequencing project: providing services to taxonomists for standard genome sequencing and annotation.</title>
        <authorList>
            <consortium name="The Broad Institute Genomics Platform"/>
            <consortium name="The Broad Institute Genome Sequencing Center for Infectious Disease"/>
            <person name="Wu L."/>
            <person name="Ma J."/>
        </authorList>
    </citation>
    <scope>NUCLEOTIDE SEQUENCE [LARGE SCALE GENOMIC DNA]</scope>
    <source>
        <strain evidence="3">CGMCC 1.6774</strain>
    </source>
</reference>